<dbReference type="Proteomes" id="UP001454036">
    <property type="component" value="Unassembled WGS sequence"/>
</dbReference>
<protein>
    <recommendedName>
        <fullName evidence="4">Transmembrane protein</fullName>
    </recommendedName>
</protein>
<keyword evidence="1" id="KW-0472">Membrane</keyword>
<feature type="transmembrane region" description="Helical" evidence="1">
    <location>
        <begin position="58"/>
        <end position="78"/>
    </location>
</feature>
<organism evidence="2 3">
    <name type="scientific">Lithospermum erythrorhizon</name>
    <name type="common">Purple gromwell</name>
    <name type="synonym">Lithospermum officinale var. erythrorhizon</name>
    <dbReference type="NCBI Taxonomy" id="34254"/>
    <lineage>
        <taxon>Eukaryota</taxon>
        <taxon>Viridiplantae</taxon>
        <taxon>Streptophyta</taxon>
        <taxon>Embryophyta</taxon>
        <taxon>Tracheophyta</taxon>
        <taxon>Spermatophyta</taxon>
        <taxon>Magnoliopsida</taxon>
        <taxon>eudicotyledons</taxon>
        <taxon>Gunneridae</taxon>
        <taxon>Pentapetalae</taxon>
        <taxon>asterids</taxon>
        <taxon>lamiids</taxon>
        <taxon>Boraginales</taxon>
        <taxon>Boraginaceae</taxon>
        <taxon>Boraginoideae</taxon>
        <taxon>Lithospermeae</taxon>
        <taxon>Lithospermum</taxon>
    </lineage>
</organism>
<evidence type="ECO:0000313" key="3">
    <source>
        <dbReference type="Proteomes" id="UP001454036"/>
    </source>
</evidence>
<name>A0AAV3R4R1_LITER</name>
<dbReference type="EMBL" id="BAABME010007086">
    <property type="protein sequence ID" value="GAA0170075.1"/>
    <property type="molecule type" value="Genomic_DNA"/>
</dbReference>
<keyword evidence="1" id="KW-0812">Transmembrane</keyword>
<keyword evidence="1" id="KW-1133">Transmembrane helix</keyword>
<keyword evidence="3" id="KW-1185">Reference proteome</keyword>
<sequence length="135" mass="14824">MSWFKRDERRGGISWREQTIASFATPPAPLLLFSCVVMLLTYLASYAQVERTKIGAELFLFLVLILMVYVMVVNWGWYLNNLLSTSNRTASYVTSVGGGGGSGSGSGSRGNEGGSPWAMLLLLVLVLVMVHYHQS</sequence>
<accession>A0AAV3R4R1</accession>
<feature type="transmembrane region" description="Helical" evidence="1">
    <location>
        <begin position="20"/>
        <end position="46"/>
    </location>
</feature>
<dbReference type="AlphaFoldDB" id="A0AAV3R4R1"/>
<feature type="transmembrane region" description="Helical" evidence="1">
    <location>
        <begin position="114"/>
        <end position="132"/>
    </location>
</feature>
<evidence type="ECO:0000313" key="2">
    <source>
        <dbReference type="EMBL" id="GAA0170075.1"/>
    </source>
</evidence>
<dbReference type="PANTHER" id="PTHR33306:SF29">
    <property type="match status" value="1"/>
</dbReference>
<dbReference type="PANTHER" id="PTHR33306">
    <property type="entry name" value="EXPRESSED PROTEIN-RELATED-RELATED"/>
    <property type="match status" value="1"/>
</dbReference>
<gene>
    <name evidence="2" type="ORF">LIER_24418</name>
</gene>
<dbReference type="PROSITE" id="PS51257">
    <property type="entry name" value="PROKAR_LIPOPROTEIN"/>
    <property type="match status" value="1"/>
</dbReference>
<evidence type="ECO:0008006" key="4">
    <source>
        <dbReference type="Google" id="ProtNLM"/>
    </source>
</evidence>
<proteinExistence type="predicted"/>
<comment type="caution">
    <text evidence="2">The sequence shown here is derived from an EMBL/GenBank/DDBJ whole genome shotgun (WGS) entry which is preliminary data.</text>
</comment>
<evidence type="ECO:0000256" key="1">
    <source>
        <dbReference type="SAM" id="Phobius"/>
    </source>
</evidence>
<reference evidence="2 3" key="1">
    <citation type="submission" date="2024-01" db="EMBL/GenBank/DDBJ databases">
        <title>The complete chloroplast genome sequence of Lithospermum erythrorhizon: insights into the phylogenetic relationship among Boraginaceae species and the maternal lineages of purple gromwells.</title>
        <authorList>
            <person name="Okada T."/>
            <person name="Watanabe K."/>
        </authorList>
    </citation>
    <scope>NUCLEOTIDE SEQUENCE [LARGE SCALE GENOMIC DNA]</scope>
</reference>